<evidence type="ECO:0000259" key="4">
    <source>
        <dbReference type="Pfam" id="PF00127"/>
    </source>
</evidence>
<accession>A0A6J4UKZ4</accession>
<organism evidence="5">
    <name type="scientific">uncultured Thermomicrobiales bacterium</name>
    <dbReference type="NCBI Taxonomy" id="1645740"/>
    <lineage>
        <taxon>Bacteria</taxon>
        <taxon>Pseudomonadati</taxon>
        <taxon>Thermomicrobiota</taxon>
        <taxon>Thermomicrobia</taxon>
        <taxon>Thermomicrobiales</taxon>
        <taxon>environmental samples</taxon>
    </lineage>
</organism>
<dbReference type="SUPFAM" id="SSF49503">
    <property type="entry name" value="Cupredoxins"/>
    <property type="match status" value="1"/>
</dbReference>
<dbReference type="Gene3D" id="2.60.40.420">
    <property type="entry name" value="Cupredoxins - blue copper proteins"/>
    <property type="match status" value="1"/>
</dbReference>
<dbReference type="Pfam" id="PF00127">
    <property type="entry name" value="Copper-bind"/>
    <property type="match status" value="1"/>
</dbReference>
<gene>
    <name evidence="5" type="ORF">AVDCRST_MAG73-2948</name>
</gene>
<dbReference type="InterPro" id="IPR008972">
    <property type="entry name" value="Cupredoxin"/>
</dbReference>
<evidence type="ECO:0000256" key="3">
    <source>
        <dbReference type="SAM" id="MobiDB-lite"/>
    </source>
</evidence>
<dbReference type="InterPro" id="IPR000923">
    <property type="entry name" value="BlueCu_1"/>
</dbReference>
<dbReference type="GO" id="GO:0005507">
    <property type="term" value="F:copper ion binding"/>
    <property type="evidence" value="ECO:0007669"/>
    <property type="project" value="InterPro"/>
</dbReference>
<evidence type="ECO:0000313" key="5">
    <source>
        <dbReference type="EMBL" id="CAA9551900.1"/>
    </source>
</evidence>
<dbReference type="PANTHER" id="PTHR36507">
    <property type="entry name" value="BLL1555 PROTEIN"/>
    <property type="match status" value="1"/>
</dbReference>
<dbReference type="AlphaFoldDB" id="A0A6J4UKZ4"/>
<sequence>MTAMHDRMRLGALGLLLVGALALLAVGGGIGATMAHEGDAHPVHIHTGTCDELGEVVVPLGDIGAEGLVDGTPMAADEAMGPETAVAPDSSVTTVDLPLADIIAGGHAINAHESAEEIQNYIACGDIGGRMLGNRLLITLSELDESGYAGVAELEDNGDGTTTVSLFLIETAHEEGEGNAGGATPEAAAAGEDAAVTIADFSYNPDPIEVAVGGSVTWTNEDGSSHTATEDGGGFNSGRLGTGESFTQTFDEAGTYAYYCEYHANMTAEVVVE</sequence>
<keyword evidence="1" id="KW-0479">Metal-binding</keyword>
<evidence type="ECO:0000256" key="1">
    <source>
        <dbReference type="ARBA" id="ARBA00022723"/>
    </source>
</evidence>
<dbReference type="InterPro" id="IPR035668">
    <property type="entry name" value="Amicyanin"/>
</dbReference>
<dbReference type="GO" id="GO:0009055">
    <property type="term" value="F:electron transfer activity"/>
    <property type="evidence" value="ECO:0007669"/>
    <property type="project" value="InterPro"/>
</dbReference>
<feature type="region of interest" description="Disordered" evidence="3">
    <location>
        <begin position="221"/>
        <end position="240"/>
    </location>
</feature>
<keyword evidence="2" id="KW-0186">Copper</keyword>
<evidence type="ECO:0000256" key="2">
    <source>
        <dbReference type="ARBA" id="ARBA00023008"/>
    </source>
</evidence>
<dbReference type="EMBL" id="CADCWE010000197">
    <property type="protein sequence ID" value="CAA9551900.1"/>
    <property type="molecule type" value="Genomic_DNA"/>
</dbReference>
<dbReference type="CDD" id="cd13921">
    <property type="entry name" value="Amicyanin"/>
    <property type="match status" value="1"/>
</dbReference>
<dbReference type="PANTHER" id="PTHR36507:SF1">
    <property type="entry name" value="BLL1555 PROTEIN"/>
    <property type="match status" value="1"/>
</dbReference>
<name>A0A6J4UKZ4_9BACT</name>
<proteinExistence type="predicted"/>
<protein>
    <recommendedName>
        <fullName evidence="4">Blue (type 1) copper domain-containing protein</fullName>
    </recommendedName>
</protein>
<dbReference type="InterPro" id="IPR052721">
    <property type="entry name" value="ET_Amicyanin"/>
</dbReference>
<feature type="domain" description="Blue (type 1) copper" evidence="4">
    <location>
        <begin position="195"/>
        <end position="273"/>
    </location>
</feature>
<reference evidence="5" key="1">
    <citation type="submission" date="2020-02" db="EMBL/GenBank/DDBJ databases">
        <authorList>
            <person name="Meier V. D."/>
        </authorList>
    </citation>
    <scope>NUCLEOTIDE SEQUENCE</scope>
    <source>
        <strain evidence="5">AVDCRST_MAG73</strain>
    </source>
</reference>